<sequence length="377" mass="38951">MVKSTSLLVAAATVLSSCVLAAPANISYNNILPFGKRSSSSYQCSSDDNPSLMLTHFSAVFFGDFDTDGGQDILGPLAVQGDFKASGYYVNANGDVDCSDPNDLSSYALVVGTSVHANQVRVKGAADVPAGTQGLQETQSSCAIKSNVGIYDFDQAQSNAIEASKTLASMKPTLMLDSNGKLTSTGASNGDFHIVTFNSCNNGDCNPFPGQMSDPSAMLEGIGNWNGPQGMSWPSDGTLVFNIPIDSGSTFTLKGNNPTNGLDPCRTIFNFYPADSNGAYSSGDITLKRNTGSNFGGFSLAPEAHIVDGSTGAFAGSIVGQDYSWSGSGVEIHNYNAAGGHCSAFSGCFPIHDDEPSPPVATEASSTTATETSTSLG</sequence>
<dbReference type="PROSITE" id="PS51257">
    <property type="entry name" value="PROKAR_LIPOPROTEIN"/>
    <property type="match status" value="1"/>
</dbReference>
<dbReference type="InterPro" id="IPR026588">
    <property type="entry name" value="Choice_anch_A"/>
</dbReference>
<protein>
    <recommendedName>
        <fullName evidence="3">Choice-of-anchor A domain-containing protein</fullName>
    </recommendedName>
</protein>
<evidence type="ECO:0000256" key="2">
    <source>
        <dbReference type="SAM" id="SignalP"/>
    </source>
</evidence>
<feature type="chain" id="PRO_5004508814" description="Choice-of-anchor A domain-containing protein" evidence="2">
    <location>
        <begin position="22"/>
        <end position="377"/>
    </location>
</feature>
<evidence type="ECO:0000313" key="5">
    <source>
        <dbReference type="Proteomes" id="UP000014254"/>
    </source>
</evidence>
<dbReference type="OrthoDB" id="2280597at2759"/>
<feature type="region of interest" description="Disordered" evidence="1">
    <location>
        <begin position="355"/>
        <end position="377"/>
    </location>
</feature>
<gene>
    <name evidence="4" type="ORF">HMPREF1544_11226</name>
</gene>
<evidence type="ECO:0000259" key="3">
    <source>
        <dbReference type="Pfam" id="PF20597"/>
    </source>
</evidence>
<dbReference type="Proteomes" id="UP000014254">
    <property type="component" value="Unassembled WGS sequence"/>
</dbReference>
<dbReference type="VEuPathDB" id="FungiDB:HMPREF1544_11226"/>
<evidence type="ECO:0000313" key="4">
    <source>
        <dbReference type="EMBL" id="EPB82022.1"/>
    </source>
</evidence>
<name>S2J1L0_MUCC1</name>
<organism evidence="4 5">
    <name type="scientific">Mucor circinelloides f. circinelloides (strain 1006PhL)</name>
    <name type="common">Mucormycosis agent</name>
    <name type="synonym">Calyptromyces circinelloides</name>
    <dbReference type="NCBI Taxonomy" id="1220926"/>
    <lineage>
        <taxon>Eukaryota</taxon>
        <taxon>Fungi</taxon>
        <taxon>Fungi incertae sedis</taxon>
        <taxon>Mucoromycota</taxon>
        <taxon>Mucoromycotina</taxon>
        <taxon>Mucoromycetes</taxon>
        <taxon>Mucorales</taxon>
        <taxon>Mucorineae</taxon>
        <taxon>Mucoraceae</taxon>
        <taxon>Mucor</taxon>
    </lineage>
</organism>
<accession>S2J1L0</accession>
<dbReference type="AlphaFoldDB" id="S2J1L0"/>
<proteinExistence type="predicted"/>
<feature type="compositionally biased region" description="Low complexity" evidence="1">
    <location>
        <begin position="360"/>
        <end position="377"/>
    </location>
</feature>
<keyword evidence="2" id="KW-0732">Signal</keyword>
<feature type="signal peptide" evidence="2">
    <location>
        <begin position="1"/>
        <end position="21"/>
    </location>
</feature>
<dbReference type="Pfam" id="PF20597">
    <property type="entry name" value="pAdhesive_15"/>
    <property type="match status" value="1"/>
</dbReference>
<dbReference type="InParanoid" id="S2J1L0"/>
<keyword evidence="5" id="KW-1185">Reference proteome</keyword>
<evidence type="ECO:0000256" key="1">
    <source>
        <dbReference type="SAM" id="MobiDB-lite"/>
    </source>
</evidence>
<feature type="non-terminal residue" evidence="4">
    <location>
        <position position="377"/>
    </location>
</feature>
<dbReference type="EMBL" id="KE124134">
    <property type="protein sequence ID" value="EPB82022.1"/>
    <property type="molecule type" value="Genomic_DNA"/>
</dbReference>
<dbReference type="eggNOG" id="ENOG502RY5K">
    <property type="taxonomic scope" value="Eukaryota"/>
</dbReference>
<reference evidence="5" key="1">
    <citation type="submission" date="2013-05" db="EMBL/GenBank/DDBJ databases">
        <title>The Genome sequence of Mucor circinelloides f. circinelloides 1006PhL.</title>
        <authorList>
            <consortium name="The Broad Institute Genomics Platform"/>
            <person name="Cuomo C."/>
            <person name="Earl A."/>
            <person name="Findley K."/>
            <person name="Lee S.C."/>
            <person name="Walker B."/>
            <person name="Young S."/>
            <person name="Zeng Q."/>
            <person name="Gargeya S."/>
            <person name="Fitzgerald M."/>
            <person name="Haas B."/>
            <person name="Abouelleil A."/>
            <person name="Allen A.W."/>
            <person name="Alvarado L."/>
            <person name="Arachchi H.M."/>
            <person name="Berlin A.M."/>
            <person name="Chapman S.B."/>
            <person name="Gainer-Dewar J."/>
            <person name="Goldberg J."/>
            <person name="Griggs A."/>
            <person name="Gujja S."/>
            <person name="Hansen M."/>
            <person name="Howarth C."/>
            <person name="Imamovic A."/>
            <person name="Ireland A."/>
            <person name="Larimer J."/>
            <person name="McCowan C."/>
            <person name="Murphy C."/>
            <person name="Pearson M."/>
            <person name="Poon T.W."/>
            <person name="Priest M."/>
            <person name="Roberts A."/>
            <person name="Saif S."/>
            <person name="Shea T."/>
            <person name="Sisk P."/>
            <person name="Sykes S."/>
            <person name="Wortman J."/>
            <person name="Nusbaum C."/>
            <person name="Birren B."/>
        </authorList>
    </citation>
    <scope>NUCLEOTIDE SEQUENCE [LARGE SCALE GENOMIC DNA]</scope>
    <source>
        <strain evidence="5">1006PhL</strain>
    </source>
</reference>
<dbReference type="STRING" id="1220926.S2J1L0"/>
<feature type="domain" description="Choice-of-anchor A" evidence="3">
    <location>
        <begin position="53"/>
        <end position="334"/>
    </location>
</feature>
<dbReference type="NCBIfam" id="TIGR04215">
    <property type="entry name" value="choice_anch_A"/>
    <property type="match status" value="1"/>
</dbReference>
<dbReference type="OMA" id="TIFNFYP"/>